<dbReference type="AlphaFoldDB" id="A0A9X5N474"/>
<gene>
    <name evidence="1" type="ORF">BTGOE4_36220</name>
</gene>
<proteinExistence type="predicted"/>
<dbReference type="Proteomes" id="UP000175994">
    <property type="component" value="Unassembled WGS sequence"/>
</dbReference>
<comment type="caution">
    <text evidence="1">The sequence shown here is derived from an EMBL/GenBank/DDBJ whole genome shotgun (WGS) entry which is preliminary data.</text>
</comment>
<organism evidence="1 2">
    <name type="scientific">Bacillus thuringiensis</name>
    <dbReference type="NCBI Taxonomy" id="1428"/>
    <lineage>
        <taxon>Bacteria</taxon>
        <taxon>Bacillati</taxon>
        <taxon>Bacillota</taxon>
        <taxon>Bacilli</taxon>
        <taxon>Bacillales</taxon>
        <taxon>Bacillaceae</taxon>
        <taxon>Bacillus</taxon>
        <taxon>Bacillus cereus group</taxon>
    </lineage>
</organism>
<reference evidence="1 2" key="1">
    <citation type="submission" date="2016-04" db="EMBL/GenBank/DDBJ databases">
        <title>Bacillus thuringiensis and Bacillus weihenstephanensis as novel biocontrol agents of wilt causing Verticillium species.</title>
        <authorList>
            <person name="Hollensteiner J."/>
            <person name="Wemheuer F."/>
            <person name="Harting R."/>
            <person name="Kolarzyk A."/>
            <person name="Diaz-Valerio S."/>
            <person name="Poehlein A."/>
            <person name="Brzuszkiewicz E."/>
            <person name="Nesemann K."/>
            <person name="Braus-Stromeyer S."/>
            <person name="Braus G."/>
            <person name="Daniel R."/>
            <person name="Liesegang H."/>
        </authorList>
    </citation>
    <scope>NUCLEOTIDE SEQUENCE [LARGE SCALE GENOMIC DNA]</scope>
    <source>
        <strain evidence="1 2">GOE4</strain>
    </source>
</reference>
<sequence length="346" mass="39969">MDLFNLEVKESMLHSNFKYVEKDADLREVLNSWSIGFEDRDNKFVKEFQTTFNSSFWELYLHACFKNLGFKIDYSHHAPDFYLKSRRTKAEILVEAVATNNPREGLPEHERLGELIRLYEAGDNREEIHSEIVHLATERISSSIKTKSEKYENSYSKMEHVQGKPFILAVGSFEQPLSSLQGTAAIQRVLYGLTKAEYIDSKPHFEYTDHILKKGRNAQIPVGIFNDNKYSYISGILFNPVASSGKARALSLNKHKDIIFETRNYNNYDTEAILYTVSQTKYKESLLDGTSLYLNPYAENPINIKDFDNPDIAINFDKENVKMKHNFLFSRTVINVKGESKDTQLI</sequence>
<accession>A0A9X5N474</accession>
<dbReference type="EMBL" id="LXLI01000026">
    <property type="protein sequence ID" value="OFC91924.1"/>
    <property type="molecule type" value="Genomic_DNA"/>
</dbReference>
<evidence type="ECO:0008006" key="3">
    <source>
        <dbReference type="Google" id="ProtNLM"/>
    </source>
</evidence>
<protein>
    <recommendedName>
        <fullName evidence="3">Glycosaminoglycan attachment site</fullName>
    </recommendedName>
</protein>
<dbReference type="RefSeq" id="WP_000362939.1">
    <property type="nucleotide sequence ID" value="NZ_LXLI01000026.1"/>
</dbReference>
<evidence type="ECO:0000313" key="1">
    <source>
        <dbReference type="EMBL" id="OFC91924.1"/>
    </source>
</evidence>
<evidence type="ECO:0000313" key="2">
    <source>
        <dbReference type="Proteomes" id="UP000175994"/>
    </source>
</evidence>
<name>A0A9X5N474_BACTU</name>